<reference evidence="1 2" key="1">
    <citation type="submission" date="2018-09" db="EMBL/GenBank/DDBJ databases">
        <title>Cohnella cavernae sp. nov., isolated from a karst cave.</title>
        <authorList>
            <person name="Zhu H."/>
        </authorList>
    </citation>
    <scope>NUCLEOTIDE SEQUENCE [LARGE SCALE GENOMIC DNA]</scope>
    <source>
        <strain evidence="1 2">K2E09-144</strain>
    </source>
</reference>
<accession>A0A398CIK0</accession>
<dbReference type="EMBL" id="QXJM01000039">
    <property type="protein sequence ID" value="RIE01892.1"/>
    <property type="molecule type" value="Genomic_DNA"/>
</dbReference>
<evidence type="ECO:0008006" key="3">
    <source>
        <dbReference type="Google" id="ProtNLM"/>
    </source>
</evidence>
<protein>
    <recommendedName>
        <fullName evidence="3">Cysteine-rich CWC family protein</fullName>
    </recommendedName>
</protein>
<gene>
    <name evidence="1" type="ORF">D3H35_14015</name>
</gene>
<dbReference type="AlphaFoldDB" id="A0A398CIK0"/>
<evidence type="ECO:0000313" key="2">
    <source>
        <dbReference type="Proteomes" id="UP000266340"/>
    </source>
</evidence>
<proteinExistence type="predicted"/>
<organism evidence="1 2">
    <name type="scientific">Cohnella faecalis</name>
    <dbReference type="NCBI Taxonomy" id="2315694"/>
    <lineage>
        <taxon>Bacteria</taxon>
        <taxon>Bacillati</taxon>
        <taxon>Bacillota</taxon>
        <taxon>Bacilli</taxon>
        <taxon>Bacillales</taxon>
        <taxon>Paenibacillaceae</taxon>
        <taxon>Cohnella</taxon>
    </lineage>
</organism>
<comment type="caution">
    <text evidence="1">The sequence shown here is derived from an EMBL/GenBank/DDBJ whole genome shotgun (WGS) entry which is preliminary data.</text>
</comment>
<keyword evidence="2" id="KW-1185">Reference proteome</keyword>
<dbReference type="Proteomes" id="UP000266340">
    <property type="component" value="Unassembled WGS sequence"/>
</dbReference>
<dbReference type="InterPro" id="IPR032720">
    <property type="entry name" value="Cys_rich_CWC"/>
</dbReference>
<name>A0A398CIK0_9BACL</name>
<dbReference type="RefSeq" id="WP_119149942.1">
    <property type="nucleotide sequence ID" value="NZ_JBHSOV010000020.1"/>
</dbReference>
<dbReference type="OrthoDB" id="5625686at2"/>
<sequence length="73" mass="7994">MMNCPICGGSNFCAMEAGTASQGCWCFETKFPKELLDRVPEELRDKACICRSCAERAALEEGCPRPTTALTDE</sequence>
<dbReference type="Pfam" id="PF14375">
    <property type="entry name" value="Cys_rich_CWC"/>
    <property type="match status" value="1"/>
</dbReference>
<evidence type="ECO:0000313" key="1">
    <source>
        <dbReference type="EMBL" id="RIE01892.1"/>
    </source>
</evidence>